<dbReference type="InterPro" id="IPR005303">
    <property type="entry name" value="MOCOS_middle"/>
</dbReference>
<dbReference type="RefSeq" id="WP_304378156.1">
    <property type="nucleotide sequence ID" value="NZ_JAUOZU010000016.1"/>
</dbReference>
<sequence>MIDIGRVIALWHYPVSTMAGHEIPTLTVTPQGVPGDRQFGLFDRETGQIADPARDGRWRPILEITSRVTSAGTLELKLPDGDWQSAETMDEALSRFMGFPVELRRYDDPAPKPGVDIQGARNRYQPSPIHLLTTASLAALKALHPAGQADPRRFRPNIFVEMDEMPGSFPETEWIGRDLLIGEERLTITEPTRRCGLTIQSQTDLAHDPDILRHLVRNNGHNIGVYCVPERAITIRTGDRVQLV</sequence>
<dbReference type="PROSITE" id="PS51340">
    <property type="entry name" value="MOSC"/>
    <property type="match status" value="1"/>
</dbReference>
<feature type="domain" description="MOSC" evidence="1">
    <location>
        <begin position="104"/>
        <end position="244"/>
    </location>
</feature>
<organism evidence="2 3">
    <name type="scientific">Rhizobium alvei</name>
    <dbReference type="NCBI Taxonomy" id="1132659"/>
    <lineage>
        <taxon>Bacteria</taxon>
        <taxon>Pseudomonadati</taxon>
        <taxon>Pseudomonadota</taxon>
        <taxon>Alphaproteobacteria</taxon>
        <taxon>Hyphomicrobiales</taxon>
        <taxon>Rhizobiaceae</taxon>
        <taxon>Rhizobium/Agrobacterium group</taxon>
        <taxon>Rhizobium</taxon>
    </lineage>
</organism>
<evidence type="ECO:0000259" key="1">
    <source>
        <dbReference type="PROSITE" id="PS51340"/>
    </source>
</evidence>
<dbReference type="InterPro" id="IPR005302">
    <property type="entry name" value="MoCF_Sase_C"/>
</dbReference>
<evidence type="ECO:0000313" key="3">
    <source>
        <dbReference type="Proteomes" id="UP001174932"/>
    </source>
</evidence>
<proteinExistence type="predicted"/>
<protein>
    <submittedName>
        <fullName evidence="2">MOSC domain-containing protein</fullName>
    </submittedName>
</protein>
<keyword evidence="3" id="KW-1185">Reference proteome</keyword>
<dbReference type="EMBL" id="JAUOZU010000016">
    <property type="protein sequence ID" value="MDO6966236.1"/>
    <property type="molecule type" value="Genomic_DNA"/>
</dbReference>
<name>A0ABT8YRG6_9HYPH</name>
<dbReference type="Pfam" id="PF03473">
    <property type="entry name" value="MOSC"/>
    <property type="match status" value="1"/>
</dbReference>
<dbReference type="Pfam" id="PF03476">
    <property type="entry name" value="MOSC_N"/>
    <property type="match status" value="1"/>
</dbReference>
<reference evidence="2" key="1">
    <citation type="journal article" date="2015" name="Int. J. Syst. Evol. Microbiol.">
        <title>Rhizobium alvei sp. nov., isolated from a freshwater river.</title>
        <authorList>
            <person name="Sheu S.Y."/>
            <person name="Huang H.W."/>
            <person name="Young C.C."/>
            <person name="Chen W.M."/>
        </authorList>
    </citation>
    <scope>NUCLEOTIDE SEQUENCE</scope>
    <source>
        <strain evidence="2">TNR-22</strain>
    </source>
</reference>
<gene>
    <name evidence="2" type="ORF">Q4481_19980</name>
</gene>
<reference evidence="2" key="2">
    <citation type="submission" date="2023-07" db="EMBL/GenBank/DDBJ databases">
        <authorList>
            <person name="Shen H."/>
        </authorList>
    </citation>
    <scope>NUCLEOTIDE SEQUENCE</scope>
    <source>
        <strain evidence="2">TNR-22</strain>
    </source>
</reference>
<dbReference type="InterPro" id="IPR011037">
    <property type="entry name" value="Pyrv_Knase-like_insert_dom_sf"/>
</dbReference>
<accession>A0ABT8YRG6</accession>
<dbReference type="SUPFAM" id="SSF50800">
    <property type="entry name" value="PK beta-barrel domain-like"/>
    <property type="match status" value="1"/>
</dbReference>
<comment type="caution">
    <text evidence="2">The sequence shown here is derived from an EMBL/GenBank/DDBJ whole genome shotgun (WGS) entry which is preliminary data.</text>
</comment>
<evidence type="ECO:0000313" key="2">
    <source>
        <dbReference type="EMBL" id="MDO6966236.1"/>
    </source>
</evidence>
<dbReference type="Proteomes" id="UP001174932">
    <property type="component" value="Unassembled WGS sequence"/>
</dbReference>